<dbReference type="PANTHER" id="PTHR18901">
    <property type="entry name" value="2-DEOXYGLUCOSE-6-PHOSPHATE PHOSPHATASE 2"/>
    <property type="match status" value="1"/>
</dbReference>
<evidence type="ECO:0000313" key="1">
    <source>
        <dbReference type="EMBL" id="ACR79295.1"/>
    </source>
</evidence>
<dbReference type="PANTHER" id="PTHR18901:SF38">
    <property type="entry name" value="PSEUDOURIDINE-5'-PHOSPHATASE"/>
    <property type="match status" value="1"/>
</dbReference>
<dbReference type="SFLD" id="SFLDG01135">
    <property type="entry name" value="C1.5.6:_HAD__Beta-PGM__Phospha"/>
    <property type="match status" value="1"/>
</dbReference>
<dbReference type="NCBIfam" id="TIGR01509">
    <property type="entry name" value="HAD-SF-IA-v3"/>
    <property type="match status" value="1"/>
</dbReference>
<dbReference type="eggNOG" id="COG0637">
    <property type="taxonomic scope" value="Bacteria"/>
</dbReference>
<name>C5CEW1_KOSOT</name>
<dbReference type="EMBL" id="CP001634">
    <property type="protein sequence ID" value="ACR79295.1"/>
    <property type="molecule type" value="Genomic_DNA"/>
</dbReference>
<sequence length="217" mass="24431">MIDAVIFDMDGVIVDTEGLYREACKEVVRRYGGIITEELFIRQMGLRMKEAQKIVVELAKLPLAPEDFGKEYMEEFLKRAKSKLKPNDGLLELLDFLYSKVKLGVASSTVSNVVYDILRTIDVLNYFDYVIGGDMVENAKPAPDIYLKCAEHLKVEPENCIAIEDSPVGIKSAKTSGMIVYAIRHKENQGLDLSQADKVFDGLRQLKGFMVEKLQSN</sequence>
<evidence type="ECO:0000313" key="2">
    <source>
        <dbReference type="Proteomes" id="UP000002382"/>
    </source>
</evidence>
<dbReference type="HOGENOM" id="CLU_045011_13_3_0"/>
<dbReference type="Pfam" id="PF13419">
    <property type="entry name" value="HAD_2"/>
    <property type="match status" value="1"/>
</dbReference>
<dbReference type="SFLD" id="SFLDG01129">
    <property type="entry name" value="C1.5:_HAD__Beta-PGM__Phosphata"/>
    <property type="match status" value="1"/>
</dbReference>
<dbReference type="SUPFAM" id="SSF56784">
    <property type="entry name" value="HAD-like"/>
    <property type="match status" value="1"/>
</dbReference>
<dbReference type="InterPro" id="IPR006439">
    <property type="entry name" value="HAD-SF_hydro_IA"/>
</dbReference>
<protein>
    <submittedName>
        <fullName evidence="1">HAD-superfamily hydrolase, subfamily IA, variant 3</fullName>
    </submittedName>
</protein>
<dbReference type="InterPro" id="IPR023214">
    <property type="entry name" value="HAD_sf"/>
</dbReference>
<dbReference type="SFLD" id="SFLDS00003">
    <property type="entry name" value="Haloacid_Dehalogenase"/>
    <property type="match status" value="1"/>
</dbReference>
<dbReference type="RefSeq" id="WP_012745077.1">
    <property type="nucleotide sequence ID" value="NC_012785.1"/>
</dbReference>
<dbReference type="InterPro" id="IPR041492">
    <property type="entry name" value="HAD_2"/>
</dbReference>
<reference evidence="1 2" key="1">
    <citation type="submission" date="2009-06" db="EMBL/GenBank/DDBJ databases">
        <title>Complete sequence of Thermotogales bacterium TBF 19.5.1.</title>
        <authorList>
            <consortium name="US DOE Joint Genome Institute"/>
            <person name="Lucas S."/>
            <person name="Copeland A."/>
            <person name="Lapidus A."/>
            <person name="Glavina del Rio T."/>
            <person name="Tice H."/>
            <person name="Bruce D."/>
            <person name="Goodwin L."/>
            <person name="Pitluck S."/>
            <person name="Chertkov O."/>
            <person name="Brettin T."/>
            <person name="Detter J.C."/>
            <person name="Han C."/>
            <person name="Schmutz J."/>
            <person name="Larimer F."/>
            <person name="Land M."/>
            <person name="Hauser L."/>
            <person name="Kyrpides N."/>
            <person name="Ovchinnikova G."/>
            <person name="Noll K."/>
        </authorList>
    </citation>
    <scope>NUCLEOTIDE SEQUENCE [LARGE SCALE GENOMIC DNA]</scope>
    <source>
        <strain evidence="2">ATCC BAA-1733 / DSM 21960 / TBF 19.5.1</strain>
    </source>
</reference>
<reference evidence="1 2" key="2">
    <citation type="journal article" date="2011" name="J. Bacteriol.">
        <title>Genome Sequence of Kosmotoga olearia Strain TBF 19.5.1, a Thermophilic Bacterium with a Wide Growth Temperature Range, Isolated from the Troll B Oil Platform in the North Sea.</title>
        <authorList>
            <person name="Swithers K.S."/>
            <person name="Dipippo J.L."/>
            <person name="Bruce D.C."/>
            <person name="Detter C."/>
            <person name="Tapia R."/>
            <person name="Han S."/>
            <person name="Goodwin L.A."/>
            <person name="Han J."/>
            <person name="Woyke T."/>
            <person name="Pitluck S."/>
            <person name="Pennacchio L."/>
            <person name="Nolan M."/>
            <person name="Mikhailova N."/>
            <person name="Land M.L."/>
            <person name="Nesbo C.L."/>
            <person name="Gogarten J.P."/>
            <person name="Noll K.M."/>
        </authorList>
    </citation>
    <scope>NUCLEOTIDE SEQUENCE [LARGE SCALE GENOMIC DNA]</scope>
    <source>
        <strain evidence="2">ATCC BAA-1733 / DSM 21960 / TBF 19.5.1</strain>
    </source>
</reference>
<dbReference type="STRING" id="521045.Kole_0576"/>
<gene>
    <name evidence="1" type="ordered locus">Kole_0576</name>
</gene>
<organism evidence="1 2">
    <name type="scientific">Kosmotoga olearia (strain ATCC BAA-1733 / DSM 21960 / TBF 19.5.1)</name>
    <dbReference type="NCBI Taxonomy" id="521045"/>
    <lineage>
        <taxon>Bacteria</taxon>
        <taxon>Thermotogati</taxon>
        <taxon>Thermotogota</taxon>
        <taxon>Thermotogae</taxon>
        <taxon>Kosmotogales</taxon>
        <taxon>Kosmotogaceae</taxon>
        <taxon>Kosmotoga</taxon>
    </lineage>
</organism>
<dbReference type="PRINTS" id="PR00413">
    <property type="entry name" value="HADHALOGNASE"/>
</dbReference>
<dbReference type="OrthoDB" id="9797743at2"/>
<proteinExistence type="predicted"/>
<dbReference type="Proteomes" id="UP000002382">
    <property type="component" value="Chromosome"/>
</dbReference>
<dbReference type="InterPro" id="IPR036412">
    <property type="entry name" value="HAD-like_sf"/>
</dbReference>
<dbReference type="InterPro" id="IPR023198">
    <property type="entry name" value="PGP-like_dom2"/>
</dbReference>
<accession>C5CEW1</accession>
<dbReference type="Gene3D" id="3.40.50.1000">
    <property type="entry name" value="HAD superfamily/HAD-like"/>
    <property type="match status" value="1"/>
</dbReference>
<dbReference type="KEGG" id="kol:Kole_0576"/>
<dbReference type="GO" id="GO:0016787">
    <property type="term" value="F:hydrolase activity"/>
    <property type="evidence" value="ECO:0007669"/>
    <property type="project" value="UniProtKB-KW"/>
</dbReference>
<keyword evidence="2" id="KW-1185">Reference proteome</keyword>
<dbReference type="Gene3D" id="1.10.150.240">
    <property type="entry name" value="Putative phosphatase, domain 2"/>
    <property type="match status" value="1"/>
</dbReference>
<dbReference type="AlphaFoldDB" id="C5CEW1"/>
<keyword evidence="1" id="KW-0378">Hydrolase</keyword>